<comment type="cofactor">
    <cofactor evidence="1">
        <name>[4Fe-4S] cluster</name>
        <dbReference type="ChEBI" id="CHEBI:49883"/>
    </cofactor>
</comment>
<organism evidence="7 8">
    <name type="scientific">Streptomyces kanamyceticus</name>
    <dbReference type="NCBI Taxonomy" id="1967"/>
    <lineage>
        <taxon>Bacteria</taxon>
        <taxon>Bacillati</taxon>
        <taxon>Actinomycetota</taxon>
        <taxon>Actinomycetes</taxon>
        <taxon>Kitasatosporales</taxon>
        <taxon>Streptomycetaceae</taxon>
        <taxon>Streptomyces</taxon>
    </lineage>
</organism>
<dbReference type="GO" id="GO:0051536">
    <property type="term" value="F:iron-sulfur cluster binding"/>
    <property type="evidence" value="ECO:0007669"/>
    <property type="project" value="UniProtKB-KW"/>
</dbReference>
<feature type="domain" description="Radical SAM core" evidence="6">
    <location>
        <begin position="289"/>
        <end position="507"/>
    </location>
</feature>
<dbReference type="KEGG" id="ska:CP970_41070"/>
<keyword evidence="2" id="KW-0949">S-adenosyl-L-methionine</keyword>
<keyword evidence="3" id="KW-0479">Metal-binding</keyword>
<dbReference type="Proteomes" id="UP000325529">
    <property type="component" value="Chromosome"/>
</dbReference>
<dbReference type="GO" id="GO:0005829">
    <property type="term" value="C:cytosol"/>
    <property type="evidence" value="ECO:0007669"/>
    <property type="project" value="TreeGrafter"/>
</dbReference>
<dbReference type="InterPro" id="IPR006638">
    <property type="entry name" value="Elp3/MiaA/NifB-like_rSAM"/>
</dbReference>
<dbReference type="SUPFAM" id="SSF102114">
    <property type="entry name" value="Radical SAM enzymes"/>
    <property type="match status" value="1"/>
</dbReference>
<reference evidence="7 8" key="1">
    <citation type="submission" date="2017-09" db="EMBL/GenBank/DDBJ databases">
        <authorList>
            <person name="Lee N."/>
            <person name="Cho B.-K."/>
        </authorList>
    </citation>
    <scope>NUCLEOTIDE SEQUENCE [LARGE SCALE GENOMIC DNA]</scope>
    <source>
        <strain evidence="7 8">ATCC 12853</strain>
    </source>
</reference>
<keyword evidence="8" id="KW-1185">Reference proteome</keyword>
<dbReference type="PANTHER" id="PTHR43409:SF7">
    <property type="entry name" value="BLL1977 PROTEIN"/>
    <property type="match status" value="1"/>
</dbReference>
<evidence type="ECO:0000313" key="8">
    <source>
        <dbReference type="Proteomes" id="UP000325529"/>
    </source>
</evidence>
<dbReference type="SMART" id="SM00729">
    <property type="entry name" value="Elp3"/>
    <property type="match status" value="1"/>
</dbReference>
<dbReference type="InterPro" id="IPR058240">
    <property type="entry name" value="rSAM_sf"/>
</dbReference>
<gene>
    <name evidence="7" type="ORF">CP970_41070</name>
</gene>
<dbReference type="SFLD" id="SFLDG01082">
    <property type="entry name" value="B12-binding_domain_containing"/>
    <property type="match status" value="1"/>
</dbReference>
<keyword evidence="4" id="KW-0408">Iron</keyword>
<protein>
    <submittedName>
        <fullName evidence="7">Radical SAM protein</fullName>
    </submittedName>
</protein>
<name>A0A5J6GRQ5_STRKN</name>
<dbReference type="SFLD" id="SFLDS00029">
    <property type="entry name" value="Radical_SAM"/>
    <property type="match status" value="1"/>
</dbReference>
<dbReference type="GO" id="GO:0003824">
    <property type="term" value="F:catalytic activity"/>
    <property type="evidence" value="ECO:0007669"/>
    <property type="project" value="InterPro"/>
</dbReference>
<dbReference type="OrthoDB" id="5298546at2"/>
<dbReference type="Pfam" id="PF04055">
    <property type="entry name" value="Radical_SAM"/>
    <property type="match status" value="1"/>
</dbReference>
<evidence type="ECO:0000256" key="5">
    <source>
        <dbReference type="ARBA" id="ARBA00023014"/>
    </source>
</evidence>
<dbReference type="GO" id="GO:0046872">
    <property type="term" value="F:metal ion binding"/>
    <property type="evidence" value="ECO:0007669"/>
    <property type="project" value="UniProtKB-KW"/>
</dbReference>
<evidence type="ECO:0000256" key="3">
    <source>
        <dbReference type="ARBA" id="ARBA00022723"/>
    </source>
</evidence>
<keyword evidence="5" id="KW-0411">Iron-sulfur</keyword>
<sequence length="649" mass="71081">MDLLLLFPPPTEATLFPYLSLPYLAGHVRRFGYSAHQVDLGIELVHRLLDGPALMRKAQALDEAPDLPTWYRAVVADAAVRHLGEMRDFVLTKNPAPRLGPVRAVRLARQSAQLMMRDSALSQVWDDFDSLDQAVERLSESRVDSLDFATGNLHTLLTEALDESAPRAVGISVAFFSQLAPALLIAQWIRQRHPGMPICLGGQQVMLRHSELASMASVRRAVDALCITAGEEPLERWLAHLHGNAPRSDVPGMRWLSPEGVAGPSRLPTLRFKDIGPPDYAGLKVHSYLNDTVVLSMVSCVGCYWGRCIFCSYGNRSLERGAYQQASPRQLADAVCHIVENTGIDFVTVVDENTNLRLLARAMRLVRERGVQVRFNTRNRLEPILLDPGFCQELAELGCEGMAVGYEGVTQRLLDRLDKGVQAGDFQVILDNLAAADIRVNLSIMGGLLDETEEESEESLRFLERNRDKFAIDAFELMVVEPQTRLVADPQSFGVVLDGSDAFADNRELNYLGGRVGRRHTVVGGPERPDMLRRLKHGMRRISGPAAAGPAEAAAQPPAEHIALRPHPWIRCAPARFAPHGPGGDSSLLADPVREQVYSLPKNHVTRSAAPGGPLIATSAQGRFLLGKLAAADVGVLCNEPLPATSPSR</sequence>
<evidence type="ECO:0000313" key="7">
    <source>
        <dbReference type="EMBL" id="QEU96488.1"/>
    </source>
</evidence>
<evidence type="ECO:0000256" key="4">
    <source>
        <dbReference type="ARBA" id="ARBA00023004"/>
    </source>
</evidence>
<dbReference type="InterPro" id="IPR007197">
    <property type="entry name" value="rSAM"/>
</dbReference>
<dbReference type="EMBL" id="CP023699">
    <property type="protein sequence ID" value="QEU96488.1"/>
    <property type="molecule type" value="Genomic_DNA"/>
</dbReference>
<accession>A0A5J6GRQ5</accession>
<evidence type="ECO:0000259" key="6">
    <source>
        <dbReference type="PROSITE" id="PS51918"/>
    </source>
</evidence>
<dbReference type="Gene3D" id="3.80.30.20">
    <property type="entry name" value="tm_1862 like domain"/>
    <property type="match status" value="1"/>
</dbReference>
<dbReference type="InterPro" id="IPR051198">
    <property type="entry name" value="BchE-like"/>
</dbReference>
<dbReference type="AlphaFoldDB" id="A0A5J6GRQ5"/>
<dbReference type="PANTHER" id="PTHR43409">
    <property type="entry name" value="ANAEROBIC MAGNESIUM-PROTOPORPHYRIN IX MONOMETHYL ESTER CYCLASE-RELATED"/>
    <property type="match status" value="1"/>
</dbReference>
<dbReference type="CDD" id="cd01335">
    <property type="entry name" value="Radical_SAM"/>
    <property type="match status" value="1"/>
</dbReference>
<proteinExistence type="predicted"/>
<dbReference type="RefSeq" id="WP_079043448.1">
    <property type="nucleotide sequence ID" value="NZ_CP023699.1"/>
</dbReference>
<dbReference type="InterPro" id="IPR023404">
    <property type="entry name" value="rSAM_horseshoe"/>
</dbReference>
<evidence type="ECO:0000256" key="1">
    <source>
        <dbReference type="ARBA" id="ARBA00001966"/>
    </source>
</evidence>
<evidence type="ECO:0000256" key="2">
    <source>
        <dbReference type="ARBA" id="ARBA00022691"/>
    </source>
</evidence>
<dbReference type="PROSITE" id="PS51918">
    <property type="entry name" value="RADICAL_SAM"/>
    <property type="match status" value="1"/>
</dbReference>